<dbReference type="Ensembl" id="ENSCINT00000033855.1">
    <property type="protein sequence ID" value="ENSCINP00000032113.1"/>
    <property type="gene ID" value="ENSCING00000017907.1"/>
</dbReference>
<dbReference type="KEGG" id="cin:100179119"/>
<feature type="chain" id="PRO_5014093519" evidence="1">
    <location>
        <begin position="20"/>
        <end position="137"/>
    </location>
</feature>
<dbReference type="InParanoid" id="H2XR29"/>
<accession>A0A1W2WDQ5</accession>
<dbReference type="HOGENOM" id="CLU_1864423_0_0_1"/>
<feature type="signal peptide" evidence="1">
    <location>
        <begin position="1"/>
        <end position="19"/>
    </location>
</feature>
<evidence type="ECO:0000313" key="2">
    <source>
        <dbReference type="Ensembl" id="ENSCINP00000032113.1"/>
    </source>
</evidence>
<dbReference type="EMBL" id="EAAA01002458">
    <property type="status" value="NOT_ANNOTATED_CDS"/>
    <property type="molecule type" value="Genomic_DNA"/>
</dbReference>
<dbReference type="InterPro" id="IPR045860">
    <property type="entry name" value="Snake_toxin-like_sf"/>
</dbReference>
<dbReference type="Proteomes" id="UP000008144">
    <property type="component" value="Chromosome 7"/>
</dbReference>
<evidence type="ECO:0000313" key="3">
    <source>
        <dbReference type="Proteomes" id="UP000008144"/>
    </source>
</evidence>
<gene>
    <name evidence="2" type="primary">LOC100179119</name>
</gene>
<reference evidence="3" key="1">
    <citation type="journal article" date="2002" name="Science">
        <title>The draft genome of Ciona intestinalis: insights into chordate and vertebrate origins.</title>
        <authorList>
            <person name="Dehal P."/>
            <person name="Satou Y."/>
            <person name="Campbell R.K."/>
            <person name="Chapman J."/>
            <person name="Degnan B."/>
            <person name="De Tomaso A."/>
            <person name="Davidson B."/>
            <person name="Di Gregorio A."/>
            <person name="Gelpke M."/>
            <person name="Goodstein D.M."/>
            <person name="Harafuji N."/>
            <person name="Hastings K.E."/>
            <person name="Ho I."/>
            <person name="Hotta K."/>
            <person name="Huang W."/>
            <person name="Kawashima T."/>
            <person name="Lemaire P."/>
            <person name="Martinez D."/>
            <person name="Meinertzhagen I.A."/>
            <person name="Necula S."/>
            <person name="Nonaka M."/>
            <person name="Putnam N."/>
            <person name="Rash S."/>
            <person name="Saiga H."/>
            <person name="Satake M."/>
            <person name="Terry A."/>
            <person name="Yamada L."/>
            <person name="Wang H.G."/>
            <person name="Awazu S."/>
            <person name="Azumi K."/>
            <person name="Boore J."/>
            <person name="Branno M."/>
            <person name="Chin-Bow S."/>
            <person name="DeSantis R."/>
            <person name="Doyle S."/>
            <person name="Francino P."/>
            <person name="Keys D.N."/>
            <person name="Haga S."/>
            <person name="Hayashi H."/>
            <person name="Hino K."/>
            <person name="Imai K.S."/>
            <person name="Inaba K."/>
            <person name="Kano S."/>
            <person name="Kobayashi K."/>
            <person name="Kobayashi M."/>
            <person name="Lee B.I."/>
            <person name="Makabe K.W."/>
            <person name="Manohar C."/>
            <person name="Matassi G."/>
            <person name="Medina M."/>
            <person name="Mochizuki Y."/>
            <person name="Mount S."/>
            <person name="Morishita T."/>
            <person name="Miura S."/>
            <person name="Nakayama A."/>
            <person name="Nishizaka S."/>
            <person name="Nomoto H."/>
            <person name="Ohta F."/>
            <person name="Oishi K."/>
            <person name="Rigoutsos I."/>
            <person name="Sano M."/>
            <person name="Sasaki A."/>
            <person name="Sasakura Y."/>
            <person name="Shoguchi E."/>
            <person name="Shin-i T."/>
            <person name="Spagnuolo A."/>
            <person name="Stainier D."/>
            <person name="Suzuki M.M."/>
            <person name="Tassy O."/>
            <person name="Takatori N."/>
            <person name="Tokuoka M."/>
            <person name="Yagi K."/>
            <person name="Yoshizaki F."/>
            <person name="Wada S."/>
            <person name="Zhang C."/>
            <person name="Hyatt P.D."/>
            <person name="Larimer F."/>
            <person name="Detter C."/>
            <person name="Doggett N."/>
            <person name="Glavina T."/>
            <person name="Hawkins T."/>
            <person name="Richardson P."/>
            <person name="Lucas S."/>
            <person name="Kohara Y."/>
            <person name="Levine M."/>
            <person name="Satoh N."/>
            <person name="Rokhsar D.S."/>
        </authorList>
    </citation>
    <scope>NUCLEOTIDE SEQUENCE [LARGE SCALE GENOMIC DNA]</scope>
</reference>
<reference evidence="2" key="3">
    <citation type="submission" date="2025-08" db="UniProtKB">
        <authorList>
            <consortium name="Ensembl"/>
        </authorList>
    </citation>
    <scope>IDENTIFICATION</scope>
</reference>
<dbReference type="GeneID" id="100179119"/>
<proteinExistence type="predicted"/>
<name>H2XR29_CIOIN</name>
<accession>H2XR29</accession>
<keyword evidence="3" id="KW-1185">Reference proteome</keyword>
<sequence length="137" mass="14407">MNSLLILTALLLFVTGGNAIQCYNCTYHDFQPSTSSCAPNQVSANHLITCPPDKPVCSAVSARGTVLGRQIYTVVRGCSPRIAEICLVILGLNTCTSECSTDGCNTGSDAFVVKPPVTVVMVAASLLAYLFSSKITN</sequence>
<evidence type="ECO:0000256" key="1">
    <source>
        <dbReference type="SAM" id="SignalP"/>
    </source>
</evidence>
<dbReference type="SUPFAM" id="SSF57302">
    <property type="entry name" value="Snake toxin-like"/>
    <property type="match status" value="1"/>
</dbReference>
<reference evidence="2" key="4">
    <citation type="submission" date="2025-09" db="UniProtKB">
        <authorList>
            <consortium name="Ensembl"/>
        </authorList>
    </citation>
    <scope>IDENTIFICATION</scope>
</reference>
<organism evidence="2 3">
    <name type="scientific">Ciona intestinalis</name>
    <name type="common">Transparent sea squirt</name>
    <name type="synonym">Ascidia intestinalis</name>
    <dbReference type="NCBI Taxonomy" id="7719"/>
    <lineage>
        <taxon>Eukaryota</taxon>
        <taxon>Metazoa</taxon>
        <taxon>Chordata</taxon>
        <taxon>Tunicata</taxon>
        <taxon>Ascidiacea</taxon>
        <taxon>Phlebobranchia</taxon>
        <taxon>Cionidae</taxon>
        <taxon>Ciona</taxon>
    </lineage>
</organism>
<reference evidence="2" key="2">
    <citation type="journal article" date="2008" name="Genome Biol.">
        <title>Improved genome assembly and evidence-based global gene model set for the chordate Ciona intestinalis: new insight into intron and operon populations.</title>
        <authorList>
            <person name="Satou Y."/>
            <person name="Mineta K."/>
            <person name="Ogasawara M."/>
            <person name="Sasakura Y."/>
            <person name="Shoguchi E."/>
            <person name="Ueno K."/>
            <person name="Yamada L."/>
            <person name="Matsumoto J."/>
            <person name="Wasserscheid J."/>
            <person name="Dewar K."/>
            <person name="Wiley G.B."/>
            <person name="Macmil S.L."/>
            <person name="Roe B.A."/>
            <person name="Zeller R.W."/>
            <person name="Hastings K.E."/>
            <person name="Lemaire P."/>
            <person name="Lindquist E."/>
            <person name="Endo T."/>
            <person name="Hotta K."/>
            <person name="Inaba K."/>
        </authorList>
    </citation>
    <scope>NUCLEOTIDE SEQUENCE [LARGE SCALE GENOMIC DNA]</scope>
    <source>
        <strain evidence="2">wild type</strain>
    </source>
</reference>
<dbReference type="AlphaFoldDB" id="H2XR29"/>
<keyword evidence="1" id="KW-0732">Signal</keyword>
<protein>
    <submittedName>
        <fullName evidence="2">Uncharacterized LOC100179119</fullName>
    </submittedName>
</protein>
<dbReference type="RefSeq" id="XP_002129431.1">
    <property type="nucleotide sequence ID" value="XM_002129395.5"/>
</dbReference>